<dbReference type="AlphaFoldDB" id="A0A1G4RGQ7"/>
<reference evidence="2 3" key="1">
    <citation type="submission" date="2016-10" db="EMBL/GenBank/DDBJ databases">
        <authorList>
            <person name="de Groot N.N."/>
        </authorList>
    </citation>
    <scope>NUCLEOTIDE SEQUENCE [LARGE SCALE GENOMIC DNA]</scope>
    <source>
        <strain evidence="2 3">CGMCC 1.3401</strain>
    </source>
</reference>
<feature type="chain" id="PRO_5011660096" evidence="1">
    <location>
        <begin position="23"/>
        <end position="198"/>
    </location>
</feature>
<keyword evidence="2" id="KW-0645">Protease</keyword>
<dbReference type="Pfam" id="PF06037">
    <property type="entry name" value="DUF922"/>
    <property type="match status" value="1"/>
</dbReference>
<feature type="signal peptide" evidence="1">
    <location>
        <begin position="1"/>
        <end position="22"/>
    </location>
</feature>
<evidence type="ECO:0000313" key="3">
    <source>
        <dbReference type="Proteomes" id="UP000199542"/>
    </source>
</evidence>
<keyword evidence="2" id="KW-0378">Hydrolase</keyword>
<dbReference type="GO" id="GO:0006508">
    <property type="term" value="P:proteolysis"/>
    <property type="evidence" value="ECO:0007669"/>
    <property type="project" value="UniProtKB-KW"/>
</dbReference>
<evidence type="ECO:0000313" key="2">
    <source>
        <dbReference type="EMBL" id="SCW55980.1"/>
    </source>
</evidence>
<organism evidence="2 3">
    <name type="scientific">Rhizobium mongolense subsp. loessense</name>
    <dbReference type="NCBI Taxonomy" id="158890"/>
    <lineage>
        <taxon>Bacteria</taxon>
        <taxon>Pseudomonadati</taxon>
        <taxon>Pseudomonadota</taxon>
        <taxon>Alphaproteobacteria</taxon>
        <taxon>Hyphomicrobiales</taxon>
        <taxon>Rhizobiaceae</taxon>
        <taxon>Rhizobium/Agrobacterium group</taxon>
        <taxon>Rhizobium</taxon>
    </lineage>
</organism>
<dbReference type="PIRSF" id="PIRSF010521">
    <property type="entry name" value="DUF922_bac"/>
    <property type="match status" value="1"/>
</dbReference>
<sequence length="198" mass="21907">MRRSIQFCLMMAALPIPAGAHAQWQAVEQVKPYTITGKSGAELYASIGEHGPEAGIGRVIAHTTFKLTWTRKYEPQADRSCRLTVARPKLIITYTLPKPATPLPPATKASWDSFITGVETHERWHGETIKHMVKAIEAYSLGLTAAEDPDCSKIRVVLTKRLGELSGYQRQQGRDFDKVEMGQGGNIQQLILKLVNGP</sequence>
<gene>
    <name evidence="2" type="ORF">SAMN02927900_02641</name>
</gene>
<dbReference type="Proteomes" id="UP000199542">
    <property type="component" value="Unassembled WGS sequence"/>
</dbReference>
<dbReference type="InterPro" id="IPR010321">
    <property type="entry name" value="DUF922"/>
</dbReference>
<dbReference type="EMBL" id="FMTM01000003">
    <property type="protein sequence ID" value="SCW55980.1"/>
    <property type="molecule type" value="Genomic_DNA"/>
</dbReference>
<keyword evidence="1" id="KW-0732">Signal</keyword>
<evidence type="ECO:0000256" key="1">
    <source>
        <dbReference type="SAM" id="SignalP"/>
    </source>
</evidence>
<proteinExistence type="predicted"/>
<dbReference type="GO" id="GO:0008233">
    <property type="term" value="F:peptidase activity"/>
    <property type="evidence" value="ECO:0007669"/>
    <property type="project" value="UniProtKB-KW"/>
</dbReference>
<protein>
    <submittedName>
        <fullName evidence="2">Predicted secreted Zn-dependent protease</fullName>
    </submittedName>
</protein>
<accession>A0A1G4RGQ7</accession>
<name>A0A1G4RGQ7_9HYPH</name>